<proteinExistence type="predicted"/>
<dbReference type="GO" id="GO:0009055">
    <property type="term" value="F:electron transfer activity"/>
    <property type="evidence" value="ECO:0007669"/>
    <property type="project" value="InterPro"/>
</dbReference>
<feature type="transmembrane region" description="Helical" evidence="1">
    <location>
        <begin position="118"/>
        <end position="141"/>
    </location>
</feature>
<gene>
    <name evidence="3" type="ORF">DES41_11688</name>
</gene>
<feature type="transmembrane region" description="Helical" evidence="1">
    <location>
        <begin position="288"/>
        <end position="306"/>
    </location>
</feature>
<feature type="transmembrane region" description="Helical" evidence="1">
    <location>
        <begin position="257"/>
        <end position="276"/>
    </location>
</feature>
<dbReference type="Proteomes" id="UP000252884">
    <property type="component" value="Unassembled WGS sequence"/>
</dbReference>
<feature type="transmembrane region" description="Helical" evidence="1">
    <location>
        <begin position="233"/>
        <end position="251"/>
    </location>
</feature>
<reference evidence="3 4" key="1">
    <citation type="submission" date="2018-07" db="EMBL/GenBank/DDBJ databases">
        <title>Genomic Encyclopedia of Type Strains, Phase IV (KMG-IV): sequencing the most valuable type-strain genomes for metagenomic binning, comparative biology and taxonomic classification.</title>
        <authorList>
            <person name="Goeker M."/>
        </authorList>
    </citation>
    <scope>NUCLEOTIDE SEQUENCE [LARGE SCALE GENOMIC DNA]</scope>
    <source>
        <strain evidence="3 4">DSM 21634</strain>
    </source>
</reference>
<organism evidence="3 4">
    <name type="scientific">Pseudorhodoferax soli</name>
    <dbReference type="NCBI Taxonomy" id="545864"/>
    <lineage>
        <taxon>Bacteria</taxon>
        <taxon>Pseudomonadati</taxon>
        <taxon>Pseudomonadota</taxon>
        <taxon>Betaproteobacteria</taxon>
        <taxon>Burkholderiales</taxon>
        <taxon>Comamonadaceae</taxon>
    </lineage>
</organism>
<dbReference type="GO" id="GO:0020037">
    <property type="term" value="F:heme binding"/>
    <property type="evidence" value="ECO:0007669"/>
    <property type="project" value="InterPro"/>
</dbReference>
<keyword evidence="4" id="KW-1185">Reference proteome</keyword>
<feature type="domain" description="Urate oxidase N-terminal" evidence="2">
    <location>
        <begin position="4"/>
        <end position="301"/>
    </location>
</feature>
<protein>
    <submittedName>
        <fullName evidence="3">Putative membrane protein</fullName>
    </submittedName>
</protein>
<dbReference type="InterPro" id="IPR010389">
    <property type="entry name" value="Urate_ox_N"/>
</dbReference>
<sequence>MESYYLDWANLLLRWLHVITAIAWIGASFYFVMLDSSLEKPKDQESLDKGVGGEQWAVHGGGFYNAQKYTVSPKKLPDHLHWSYWESYSTWLSGFALFSVSYLWNASTYLIDKSKMDWSPGAAIGVALAFFVVFWMVYDTICQVFGKRKNGDGIVGFLLFVFICFAAWLACHWFAGRAAFLLVGAMLATTMSANVFFWIIPGQRKNVANLRAGLPVDPIHGIRGKQRSVHNTYFTLPVLFAMLSGHYSFTYTHPQNWMVLVAIMLGGALIRQFFVVRHHWKLGRASHPLPYALVGVAILVGVIVLLKPQPAAPVDASAATPAVGLAQVQQLVQQHCLACHGAQVQMKNVRLDSTAGIAQHAQAIYQQVTVTKIMPMGNATGMTEADRALIGRWFQEGAKTN</sequence>
<keyword evidence="1" id="KW-0812">Transmembrane</keyword>
<dbReference type="InterPro" id="IPR036909">
    <property type="entry name" value="Cyt_c-like_dom_sf"/>
</dbReference>
<comment type="caution">
    <text evidence="3">The sequence shown here is derived from an EMBL/GenBank/DDBJ whole genome shotgun (WGS) entry which is preliminary data.</text>
</comment>
<accession>A0A368X855</accession>
<feature type="transmembrane region" description="Helical" evidence="1">
    <location>
        <begin position="181"/>
        <end position="200"/>
    </location>
</feature>
<evidence type="ECO:0000313" key="4">
    <source>
        <dbReference type="Proteomes" id="UP000252884"/>
    </source>
</evidence>
<dbReference type="EMBL" id="QPJK01000016">
    <property type="protein sequence ID" value="RCW64181.1"/>
    <property type="molecule type" value="Genomic_DNA"/>
</dbReference>
<evidence type="ECO:0000256" key="1">
    <source>
        <dbReference type="SAM" id="Phobius"/>
    </source>
</evidence>
<keyword evidence="1" id="KW-0472">Membrane</keyword>
<keyword evidence="1" id="KW-1133">Transmembrane helix</keyword>
<dbReference type="AlphaFoldDB" id="A0A368X855"/>
<feature type="transmembrane region" description="Helical" evidence="1">
    <location>
        <begin position="12"/>
        <end position="32"/>
    </location>
</feature>
<name>A0A368X855_9BURK</name>
<dbReference type="Pfam" id="PF06181">
    <property type="entry name" value="Urate_ox_N"/>
    <property type="match status" value="1"/>
</dbReference>
<feature type="transmembrane region" description="Helical" evidence="1">
    <location>
        <begin position="153"/>
        <end position="175"/>
    </location>
</feature>
<dbReference type="RefSeq" id="WP_114472466.1">
    <property type="nucleotide sequence ID" value="NZ_QPJK01000016.1"/>
</dbReference>
<evidence type="ECO:0000313" key="3">
    <source>
        <dbReference type="EMBL" id="RCW64181.1"/>
    </source>
</evidence>
<dbReference type="OrthoDB" id="9787495at2"/>
<dbReference type="SUPFAM" id="SSF46626">
    <property type="entry name" value="Cytochrome c"/>
    <property type="match status" value="1"/>
</dbReference>
<evidence type="ECO:0000259" key="2">
    <source>
        <dbReference type="Pfam" id="PF06181"/>
    </source>
</evidence>
<feature type="transmembrane region" description="Helical" evidence="1">
    <location>
        <begin position="88"/>
        <end position="106"/>
    </location>
</feature>